<evidence type="ECO:0000313" key="2">
    <source>
        <dbReference type="EMBL" id="VEL39105.1"/>
    </source>
</evidence>
<feature type="compositionally biased region" description="Acidic residues" evidence="1">
    <location>
        <begin position="106"/>
        <end position="126"/>
    </location>
</feature>
<evidence type="ECO:0000256" key="1">
    <source>
        <dbReference type="SAM" id="MobiDB-lite"/>
    </source>
</evidence>
<organism evidence="2 3">
    <name type="scientific">Protopolystoma xenopodis</name>
    <dbReference type="NCBI Taxonomy" id="117903"/>
    <lineage>
        <taxon>Eukaryota</taxon>
        <taxon>Metazoa</taxon>
        <taxon>Spiralia</taxon>
        <taxon>Lophotrochozoa</taxon>
        <taxon>Platyhelminthes</taxon>
        <taxon>Monogenea</taxon>
        <taxon>Polyopisthocotylea</taxon>
        <taxon>Polystomatidea</taxon>
        <taxon>Polystomatidae</taxon>
        <taxon>Protopolystoma</taxon>
    </lineage>
</organism>
<keyword evidence="3" id="KW-1185">Reference proteome</keyword>
<protein>
    <submittedName>
        <fullName evidence="2">Uncharacterized protein</fullName>
    </submittedName>
</protein>
<gene>
    <name evidence="2" type="ORF">PXEA_LOCUS32545</name>
</gene>
<accession>A0A3S5FGM2</accession>
<sequence>MVERELVNLRVTPVSPERPPARFIALNVGRKLPVVTVTEVASLTGHVTTMAFAEEGDFSLSEDDQQPEHVTNGWETRRAVTVKEGAKSEAVGNEAKKLSAFGEMSSESDSEAAVEVEEDREDDEEGNGNPNHSPLLIANSDDEIEALLERWDVQGLTTCSNSLRKDI</sequence>
<evidence type="ECO:0000313" key="3">
    <source>
        <dbReference type="Proteomes" id="UP000784294"/>
    </source>
</evidence>
<comment type="caution">
    <text evidence="2">The sequence shown here is derived from an EMBL/GenBank/DDBJ whole genome shotgun (WGS) entry which is preliminary data.</text>
</comment>
<dbReference type="Proteomes" id="UP000784294">
    <property type="component" value="Unassembled WGS sequence"/>
</dbReference>
<feature type="region of interest" description="Disordered" evidence="1">
    <location>
        <begin position="84"/>
        <end position="138"/>
    </location>
</feature>
<name>A0A3S5FGM2_9PLAT</name>
<reference evidence="2" key="1">
    <citation type="submission" date="2018-11" db="EMBL/GenBank/DDBJ databases">
        <authorList>
            <consortium name="Pathogen Informatics"/>
        </authorList>
    </citation>
    <scope>NUCLEOTIDE SEQUENCE</scope>
</reference>
<dbReference type="AlphaFoldDB" id="A0A3S5FGM2"/>
<dbReference type="OrthoDB" id="1935530at2759"/>
<proteinExistence type="predicted"/>
<dbReference type="EMBL" id="CAAALY010260104">
    <property type="protein sequence ID" value="VEL39105.1"/>
    <property type="molecule type" value="Genomic_DNA"/>
</dbReference>